<evidence type="ECO:0000256" key="4">
    <source>
        <dbReference type="SAM" id="MobiDB-lite"/>
    </source>
</evidence>
<organism evidence="7 8">
    <name type="scientific">Chondrus crispus</name>
    <name type="common">Carrageen Irish moss</name>
    <name type="synonym">Polymorpha crispa</name>
    <dbReference type="NCBI Taxonomy" id="2769"/>
    <lineage>
        <taxon>Eukaryota</taxon>
        <taxon>Rhodophyta</taxon>
        <taxon>Florideophyceae</taxon>
        <taxon>Rhodymeniophycidae</taxon>
        <taxon>Gigartinales</taxon>
        <taxon>Gigartinaceae</taxon>
        <taxon>Chondrus</taxon>
    </lineage>
</organism>
<dbReference type="GO" id="GO:0016757">
    <property type="term" value="F:glycosyltransferase activity"/>
    <property type="evidence" value="ECO:0007669"/>
    <property type="project" value="UniProtKB-KW"/>
</dbReference>
<dbReference type="RefSeq" id="XP_005711072.1">
    <property type="nucleotide sequence ID" value="XM_005711015.1"/>
</dbReference>
<accession>R7QSQ2</accession>
<dbReference type="AlphaFoldDB" id="R7QSQ2"/>
<evidence type="ECO:0000256" key="2">
    <source>
        <dbReference type="ARBA" id="ARBA00022679"/>
    </source>
</evidence>
<gene>
    <name evidence="7" type="ORF">CHC_T00007427001</name>
</gene>
<feature type="region of interest" description="Disordered" evidence="4">
    <location>
        <begin position="579"/>
        <end position="600"/>
    </location>
</feature>
<sequence>MGILTTARVSLIALFFCVVLSLPVAQPKKPQETKRSSFHALQRMGLNELFYKTNQSSHDQLEKVMVVREMDNSVALSGFMTKDTTLDESVDNGTNINAERAEQLSGEREPSASAPGQESGKVPLRFFTEIDDKKVYGGLITYSHAFHPARICRVMNACVRPDGTLVLPEWMKRYDTTISFHCGHSKLEFSLEDSFPPQPLDPYELVGIHTSRPSMPDFIKDFMSNAIVFDLVYGDHHVTKSCHSRKGTDCNIFPTLTQDFRPAVYLHSRIEDMDDRVSWVRQFVRLMKPPDSGKHAKITYMEDDNENQEGMQCYRSALFTRGPYNKNFVAKDHLQNMHFLHLHEIEKKARDLVAEAKDRNHHCSINVTISNRKLVDGTRSRLVGRYILNIPQLRKALSRQARRIPRLQLKVSTMTLESRSLRWHMNAMQKTDIWIAGHGPLLTNMIFMRENSTMMEIQPFGYYPQEYEKMAKHLAHVSYDRYIAHPDEEGFKACMMHFYPEDHRSHNDALALLAKFSAAAAKYAQSDSTHSFVLTHYRDANLRHVKTCALMQRIDTNAGNLATAVVRHARLLCGLPKPSARTNSKLRKKTLRTRSRAINS</sequence>
<evidence type="ECO:0000313" key="8">
    <source>
        <dbReference type="Proteomes" id="UP000012073"/>
    </source>
</evidence>
<feature type="chain" id="PRO_5004454845" description="Glycosyltransferase 61 catalytic domain-containing protein" evidence="5">
    <location>
        <begin position="22"/>
        <end position="600"/>
    </location>
</feature>
<dbReference type="PANTHER" id="PTHR20961">
    <property type="entry name" value="GLYCOSYLTRANSFERASE"/>
    <property type="match status" value="1"/>
</dbReference>
<evidence type="ECO:0000259" key="6">
    <source>
        <dbReference type="Pfam" id="PF04577"/>
    </source>
</evidence>
<reference evidence="8" key="1">
    <citation type="journal article" date="2013" name="Proc. Natl. Acad. Sci. U.S.A.">
        <title>Genome structure and metabolic features in the red seaweed Chondrus crispus shed light on evolution of the Archaeplastida.</title>
        <authorList>
            <person name="Collen J."/>
            <person name="Porcel B."/>
            <person name="Carre W."/>
            <person name="Ball S.G."/>
            <person name="Chaparro C."/>
            <person name="Tonon T."/>
            <person name="Barbeyron T."/>
            <person name="Michel G."/>
            <person name="Noel B."/>
            <person name="Valentin K."/>
            <person name="Elias M."/>
            <person name="Artiguenave F."/>
            <person name="Arun A."/>
            <person name="Aury J.M."/>
            <person name="Barbosa-Neto J.F."/>
            <person name="Bothwell J.H."/>
            <person name="Bouget F.Y."/>
            <person name="Brillet L."/>
            <person name="Cabello-Hurtado F."/>
            <person name="Capella-Gutierrez S."/>
            <person name="Charrier B."/>
            <person name="Cladiere L."/>
            <person name="Cock J.M."/>
            <person name="Coelho S.M."/>
            <person name="Colleoni C."/>
            <person name="Czjzek M."/>
            <person name="Da Silva C."/>
            <person name="Delage L."/>
            <person name="Denoeud F."/>
            <person name="Deschamps P."/>
            <person name="Dittami S.M."/>
            <person name="Gabaldon T."/>
            <person name="Gachon C.M."/>
            <person name="Groisillier A."/>
            <person name="Herve C."/>
            <person name="Jabbari K."/>
            <person name="Katinka M."/>
            <person name="Kloareg B."/>
            <person name="Kowalczyk N."/>
            <person name="Labadie K."/>
            <person name="Leblanc C."/>
            <person name="Lopez P.J."/>
            <person name="McLachlan D.H."/>
            <person name="Meslet-Cladiere L."/>
            <person name="Moustafa A."/>
            <person name="Nehr Z."/>
            <person name="Nyvall Collen P."/>
            <person name="Panaud O."/>
            <person name="Partensky F."/>
            <person name="Poulain J."/>
            <person name="Rensing S.A."/>
            <person name="Rousvoal S."/>
            <person name="Samson G."/>
            <person name="Symeonidi A."/>
            <person name="Weissenbach J."/>
            <person name="Zambounis A."/>
            <person name="Wincker P."/>
            <person name="Boyen C."/>
        </authorList>
    </citation>
    <scope>NUCLEOTIDE SEQUENCE [LARGE SCALE GENOMIC DNA]</scope>
    <source>
        <strain evidence="8">cv. Stackhouse</strain>
    </source>
</reference>
<evidence type="ECO:0000256" key="5">
    <source>
        <dbReference type="SAM" id="SignalP"/>
    </source>
</evidence>
<dbReference type="Pfam" id="PF04577">
    <property type="entry name" value="Glyco_transf_61"/>
    <property type="match status" value="1"/>
</dbReference>
<feature type="region of interest" description="Disordered" evidence="4">
    <location>
        <begin position="100"/>
        <end position="119"/>
    </location>
</feature>
<feature type="compositionally biased region" description="Basic residues" evidence="4">
    <location>
        <begin position="584"/>
        <end position="600"/>
    </location>
</feature>
<dbReference type="KEGG" id="ccp:CHC_T00007427001"/>
<proteinExistence type="predicted"/>
<protein>
    <recommendedName>
        <fullName evidence="6">Glycosyltransferase 61 catalytic domain-containing protein</fullName>
    </recommendedName>
</protein>
<dbReference type="Proteomes" id="UP000012073">
    <property type="component" value="Unassembled WGS sequence"/>
</dbReference>
<feature type="compositionally biased region" description="Basic and acidic residues" evidence="4">
    <location>
        <begin position="100"/>
        <end position="110"/>
    </location>
</feature>
<dbReference type="Gramene" id="CDF40778">
    <property type="protein sequence ID" value="CDF40778"/>
    <property type="gene ID" value="CHC_T00007427001"/>
</dbReference>
<keyword evidence="5" id="KW-0732">Signal</keyword>
<feature type="domain" description="Glycosyltransferase 61 catalytic" evidence="6">
    <location>
        <begin position="340"/>
        <end position="454"/>
    </location>
</feature>
<dbReference type="InterPro" id="IPR049625">
    <property type="entry name" value="Glyco_transf_61_cat"/>
</dbReference>
<keyword evidence="2" id="KW-0808">Transferase</keyword>
<keyword evidence="8" id="KW-1185">Reference proteome</keyword>
<name>R7QSQ2_CHOCR</name>
<dbReference type="GeneID" id="17318789"/>
<dbReference type="EMBL" id="HG002242">
    <property type="protein sequence ID" value="CDF40778.1"/>
    <property type="molecule type" value="Genomic_DNA"/>
</dbReference>
<evidence type="ECO:0000313" key="7">
    <source>
        <dbReference type="EMBL" id="CDF40778.1"/>
    </source>
</evidence>
<keyword evidence="1" id="KW-0328">Glycosyltransferase</keyword>
<feature type="signal peptide" evidence="5">
    <location>
        <begin position="1"/>
        <end position="21"/>
    </location>
</feature>
<dbReference type="PANTHER" id="PTHR20961:SF124">
    <property type="entry name" value="GLYCOSYLTRANSFERASE"/>
    <property type="match status" value="1"/>
</dbReference>
<dbReference type="InterPro" id="IPR007657">
    <property type="entry name" value="Glycosyltransferase_61"/>
</dbReference>
<evidence type="ECO:0000256" key="1">
    <source>
        <dbReference type="ARBA" id="ARBA00022676"/>
    </source>
</evidence>
<keyword evidence="3" id="KW-0325">Glycoprotein</keyword>
<evidence type="ECO:0000256" key="3">
    <source>
        <dbReference type="ARBA" id="ARBA00023180"/>
    </source>
</evidence>
<dbReference type="OrthoDB" id="4247at2759"/>